<evidence type="ECO:0000313" key="2">
    <source>
        <dbReference type="EMBL" id="MDH0565280.1"/>
    </source>
</evidence>
<accession>A0AA42IAV7</accession>
<dbReference type="PROSITE" id="PS51257">
    <property type="entry name" value="PROKAR_LIPOPROTEIN"/>
    <property type="match status" value="1"/>
</dbReference>
<proteinExistence type="predicted"/>
<name>A0AA42IAV7_9GAMM</name>
<protein>
    <recommendedName>
        <fullName evidence="4">Lipoprotein</fullName>
    </recommendedName>
</protein>
<reference evidence="2" key="1">
    <citation type="submission" date="2022-09" db="EMBL/GenBank/DDBJ databases">
        <title>Intensive care unit water sources are persistently colonized with multi-drug resistant bacteria and are the site of extensive horizontal gene transfer of antibiotic resistance genes.</title>
        <authorList>
            <person name="Diorio-Toth L."/>
        </authorList>
    </citation>
    <scope>NUCLEOTIDE SEQUENCE</scope>
    <source>
        <strain evidence="2">GD04005</strain>
    </source>
</reference>
<sequence length="230" mass="25502">MAQKLFTLVALTSLTACSTLPPQYTYHPVLEDKIIAIGKMATPTQQQIVFAGERYTYIADQGGATVFNIIQHTRPEQRSLMNQLPIQFEMLSDTQFKSTLRLRYNQPIGLLPASEYQQLKALGFTQTTTHCTSALVPIENCEYPLASIDLSGQIYQQVANQQAIPYQLKQPYPISIVKKVEQHRQGNFKKKAKEVATGVAIVPLAIVGAVIYVPVVLGATLLSGGKLEWH</sequence>
<feature type="transmembrane region" description="Helical" evidence="1">
    <location>
        <begin position="200"/>
        <end position="222"/>
    </location>
</feature>
<gene>
    <name evidence="2" type="ORF">N7644_16565</name>
</gene>
<comment type="caution">
    <text evidence="2">The sequence shown here is derived from an EMBL/GenBank/DDBJ whole genome shotgun (WGS) entry which is preliminary data.</text>
</comment>
<dbReference type="RefSeq" id="WP_279696764.1">
    <property type="nucleotide sequence ID" value="NZ_JAOEEO010000007.1"/>
</dbReference>
<evidence type="ECO:0000313" key="3">
    <source>
        <dbReference type="Proteomes" id="UP001159329"/>
    </source>
</evidence>
<dbReference type="AlphaFoldDB" id="A0AA42IAV7"/>
<keyword evidence="1" id="KW-0472">Membrane</keyword>
<evidence type="ECO:0000256" key="1">
    <source>
        <dbReference type="SAM" id="Phobius"/>
    </source>
</evidence>
<keyword evidence="1" id="KW-1133">Transmembrane helix</keyword>
<dbReference type="EMBL" id="JAOEEO010000007">
    <property type="protein sequence ID" value="MDH0565280.1"/>
    <property type="molecule type" value="Genomic_DNA"/>
</dbReference>
<dbReference type="Proteomes" id="UP001159329">
    <property type="component" value="Unassembled WGS sequence"/>
</dbReference>
<organism evidence="2 3">
    <name type="scientific">Acinetobacter courvalinii</name>
    <dbReference type="NCBI Taxonomy" id="280147"/>
    <lineage>
        <taxon>Bacteria</taxon>
        <taxon>Pseudomonadati</taxon>
        <taxon>Pseudomonadota</taxon>
        <taxon>Gammaproteobacteria</taxon>
        <taxon>Moraxellales</taxon>
        <taxon>Moraxellaceae</taxon>
        <taxon>Acinetobacter</taxon>
    </lineage>
</organism>
<evidence type="ECO:0008006" key="4">
    <source>
        <dbReference type="Google" id="ProtNLM"/>
    </source>
</evidence>
<keyword evidence="1" id="KW-0812">Transmembrane</keyword>